<accession>A0ACC1AC97</accession>
<keyword evidence="2" id="KW-1185">Reference proteome</keyword>
<sequence length="63" mass="7137">MDSLVGNKLPKFSKKESKLLKGSFDFLDLNYYTTLYAAYAPQLNSGNKSYSTNPCVNQSRKHN</sequence>
<dbReference type="EMBL" id="CM047907">
    <property type="protein sequence ID" value="KAJ0084984.1"/>
    <property type="molecule type" value="Genomic_DNA"/>
</dbReference>
<evidence type="ECO:0000313" key="2">
    <source>
        <dbReference type="Proteomes" id="UP001164250"/>
    </source>
</evidence>
<gene>
    <name evidence="1" type="ORF">Patl1_29838</name>
</gene>
<comment type="caution">
    <text evidence="1">The sequence shown here is derived from an EMBL/GenBank/DDBJ whole genome shotgun (WGS) entry which is preliminary data.</text>
</comment>
<reference evidence="2" key="1">
    <citation type="journal article" date="2023" name="G3 (Bethesda)">
        <title>Genome assembly and association tests identify interacting loci associated with vigor, precocity, and sex in interspecific pistachio rootstocks.</title>
        <authorList>
            <person name="Palmer W."/>
            <person name="Jacygrad E."/>
            <person name="Sagayaradj S."/>
            <person name="Cavanaugh K."/>
            <person name="Han R."/>
            <person name="Bertier L."/>
            <person name="Beede B."/>
            <person name="Kafkas S."/>
            <person name="Golino D."/>
            <person name="Preece J."/>
            <person name="Michelmore R."/>
        </authorList>
    </citation>
    <scope>NUCLEOTIDE SEQUENCE [LARGE SCALE GENOMIC DNA]</scope>
</reference>
<proteinExistence type="predicted"/>
<protein>
    <submittedName>
        <fullName evidence="1">Uncharacterized protein</fullName>
    </submittedName>
</protein>
<evidence type="ECO:0000313" key="1">
    <source>
        <dbReference type="EMBL" id="KAJ0084984.1"/>
    </source>
</evidence>
<dbReference type="Proteomes" id="UP001164250">
    <property type="component" value="Chromosome 11"/>
</dbReference>
<organism evidence="1 2">
    <name type="scientific">Pistacia atlantica</name>
    <dbReference type="NCBI Taxonomy" id="434234"/>
    <lineage>
        <taxon>Eukaryota</taxon>
        <taxon>Viridiplantae</taxon>
        <taxon>Streptophyta</taxon>
        <taxon>Embryophyta</taxon>
        <taxon>Tracheophyta</taxon>
        <taxon>Spermatophyta</taxon>
        <taxon>Magnoliopsida</taxon>
        <taxon>eudicotyledons</taxon>
        <taxon>Gunneridae</taxon>
        <taxon>Pentapetalae</taxon>
        <taxon>rosids</taxon>
        <taxon>malvids</taxon>
        <taxon>Sapindales</taxon>
        <taxon>Anacardiaceae</taxon>
        <taxon>Pistacia</taxon>
    </lineage>
</organism>
<name>A0ACC1AC97_9ROSI</name>